<dbReference type="PANTHER" id="PTHR28048:SF1">
    <property type="entry name" value="ACR195WP"/>
    <property type="match status" value="1"/>
</dbReference>
<dbReference type="VEuPathDB" id="FungiDB:QG37_06219"/>
<organism evidence="1 2">
    <name type="scientific">Candidozyma auris</name>
    <name type="common">Yeast</name>
    <name type="synonym">Candida auris</name>
    <dbReference type="NCBI Taxonomy" id="498019"/>
    <lineage>
        <taxon>Eukaryota</taxon>
        <taxon>Fungi</taxon>
        <taxon>Dikarya</taxon>
        <taxon>Ascomycota</taxon>
        <taxon>Saccharomycotina</taxon>
        <taxon>Pichiomycetes</taxon>
        <taxon>Metschnikowiaceae</taxon>
        <taxon>Candidozyma</taxon>
    </lineage>
</organism>
<accession>A0A0L0NUX5</accession>
<dbReference type="VEuPathDB" id="FungiDB:CJI97_002091"/>
<evidence type="ECO:0008006" key="3">
    <source>
        <dbReference type="Google" id="ProtNLM"/>
    </source>
</evidence>
<sequence>MSNILNVLNPPPSRPLSDEECLPCTAVQLAVCLGGGGYFLLLLPFKGKNGVVDLKKHPVWFQRGVRGVGIGLVALGMYRLGEVVQIYGKKHWL</sequence>
<evidence type="ECO:0000313" key="1">
    <source>
        <dbReference type="EMBL" id="KND97804.1"/>
    </source>
</evidence>
<dbReference type="VEuPathDB" id="FungiDB:B9J08_002546"/>
<dbReference type="InterPro" id="IPR053092">
    <property type="entry name" value="Mitochondrial_unc_protein"/>
</dbReference>
<reference evidence="2" key="1">
    <citation type="journal article" date="2015" name="BMC Genomics">
        <title>Draft genome of a commonly misdiagnosed multidrug resistant pathogen Candida auris.</title>
        <authorList>
            <person name="Chatterjee S."/>
            <person name="Alampalli S.V."/>
            <person name="Nageshan R.K."/>
            <person name="Chettiar S.T."/>
            <person name="Joshi S."/>
            <person name="Tatu U.S."/>
        </authorList>
    </citation>
    <scope>NUCLEOTIDE SEQUENCE [LARGE SCALE GENOMIC DNA]</scope>
    <source>
        <strain evidence="2">6684</strain>
    </source>
</reference>
<dbReference type="Proteomes" id="UP000037122">
    <property type="component" value="Unassembled WGS sequence"/>
</dbReference>
<name>A0A0L0NUX5_CANAR</name>
<dbReference type="EMBL" id="LGST01000041">
    <property type="protein sequence ID" value="KND97804.1"/>
    <property type="molecule type" value="Genomic_DNA"/>
</dbReference>
<dbReference type="PANTHER" id="PTHR28048">
    <property type="entry name" value="ACR195WP"/>
    <property type="match status" value="1"/>
</dbReference>
<dbReference type="VEuPathDB" id="FungiDB:CJJ07_003075"/>
<gene>
    <name evidence="1" type="ORF">QG37_06219</name>
</gene>
<evidence type="ECO:0000313" key="2">
    <source>
        <dbReference type="Proteomes" id="UP000037122"/>
    </source>
</evidence>
<dbReference type="VEuPathDB" id="FungiDB:CJI96_0005100"/>
<comment type="caution">
    <text evidence="1">The sequence shown here is derived from an EMBL/GenBank/DDBJ whole genome shotgun (WGS) entry which is preliminary data.</text>
</comment>
<protein>
    <recommendedName>
        <fullName evidence="3">DUF4536 domain-containing protein</fullName>
    </recommendedName>
</protein>
<proteinExistence type="predicted"/>
<dbReference type="AlphaFoldDB" id="A0A0L0NUX5"/>